<dbReference type="FunFam" id="3.40.850.10:FF:000101">
    <property type="entry name" value="Slow myosin heavy chain 2"/>
    <property type="match status" value="1"/>
</dbReference>
<feature type="domain" description="Myosin motor" evidence="15">
    <location>
        <begin position="82"/>
        <end position="769"/>
    </location>
</feature>
<dbReference type="FunFam" id="1.10.10.820:FF:000001">
    <property type="entry name" value="Myosin heavy chain"/>
    <property type="match status" value="1"/>
</dbReference>
<evidence type="ECO:0000313" key="18">
    <source>
        <dbReference type="RefSeq" id="XP_005074837.1"/>
    </source>
</evidence>
<dbReference type="SMART" id="SM00242">
    <property type="entry name" value="MYSc"/>
    <property type="match status" value="1"/>
</dbReference>
<dbReference type="PANTHER" id="PTHR13140:SF857">
    <property type="entry name" value="MYOSIN-11"/>
    <property type="match status" value="1"/>
</dbReference>
<feature type="domain" description="Myosin N-terminal SH3-like" evidence="16">
    <location>
        <begin position="28"/>
        <end position="78"/>
    </location>
</feature>
<protein>
    <submittedName>
        <fullName evidence="18">Myosin-15</fullName>
    </submittedName>
</protein>
<dbReference type="GO" id="GO:0000146">
    <property type="term" value="F:microfilament motor activity"/>
    <property type="evidence" value="ECO:0007669"/>
    <property type="project" value="TreeGrafter"/>
</dbReference>
<evidence type="ECO:0000256" key="8">
    <source>
        <dbReference type="ARBA" id="ARBA00023175"/>
    </source>
</evidence>
<accession>A0A1U7QIT2</accession>
<dbReference type="Gene3D" id="1.20.120.720">
    <property type="entry name" value="Myosin VI head, motor domain, U50 subdomain"/>
    <property type="match status" value="1"/>
</dbReference>
<feature type="binding site" evidence="12">
    <location>
        <begin position="175"/>
        <end position="182"/>
    </location>
    <ligand>
        <name>ATP</name>
        <dbReference type="ChEBI" id="CHEBI:30616"/>
    </ligand>
</feature>
<dbReference type="PANTHER" id="PTHR13140">
    <property type="entry name" value="MYOSIN"/>
    <property type="match status" value="1"/>
</dbReference>
<dbReference type="Gene3D" id="1.20.5.370">
    <property type="match status" value="5"/>
</dbReference>
<feature type="region of interest" description="Actin-binding" evidence="12">
    <location>
        <begin position="646"/>
        <end position="668"/>
    </location>
</feature>
<comment type="similarity">
    <text evidence="1 12">Belongs to the TRAFAC class myosin-kinesin ATPase superfamily. Myosin family.</text>
</comment>
<dbReference type="InterPro" id="IPR004009">
    <property type="entry name" value="SH3_Myosin"/>
</dbReference>
<dbReference type="Pfam" id="PF00063">
    <property type="entry name" value="Myosin_head"/>
    <property type="match status" value="1"/>
</dbReference>
<keyword evidence="5" id="KW-0112">Calmodulin-binding</keyword>
<dbReference type="PROSITE" id="PS51456">
    <property type="entry name" value="MYOSIN_MOTOR"/>
    <property type="match status" value="1"/>
</dbReference>
<dbReference type="FunFam" id="2.30.30.360:FF:000001">
    <property type="entry name" value="Myosin heavy chain"/>
    <property type="match status" value="1"/>
</dbReference>
<evidence type="ECO:0000256" key="6">
    <source>
        <dbReference type="ARBA" id="ARBA00023054"/>
    </source>
</evidence>
<evidence type="ECO:0000256" key="3">
    <source>
        <dbReference type="ARBA" id="ARBA00022741"/>
    </source>
</evidence>
<keyword evidence="10 12" id="KW-0009">Actin-binding</keyword>
<keyword evidence="4 12" id="KW-0067">ATP-binding</keyword>
<dbReference type="GO" id="GO:0007015">
    <property type="term" value="P:actin filament organization"/>
    <property type="evidence" value="ECO:0007669"/>
    <property type="project" value="TreeGrafter"/>
</dbReference>
<dbReference type="InterPro" id="IPR001609">
    <property type="entry name" value="Myosin_head_motor_dom-like"/>
</dbReference>
<evidence type="ECO:0000256" key="7">
    <source>
        <dbReference type="ARBA" id="ARBA00023123"/>
    </source>
</evidence>
<feature type="coiled-coil region" evidence="13">
    <location>
        <begin position="840"/>
        <end position="1042"/>
    </location>
</feature>
<evidence type="ECO:0000259" key="16">
    <source>
        <dbReference type="PROSITE" id="PS51844"/>
    </source>
</evidence>
<feature type="region of interest" description="Disordered" evidence="14">
    <location>
        <begin position="1574"/>
        <end position="1597"/>
    </location>
</feature>
<name>A0A1U7QIT2_MESAU</name>
<feature type="coiled-coil region" evidence="13">
    <location>
        <begin position="1092"/>
        <end position="1344"/>
    </location>
</feature>
<dbReference type="Gene3D" id="3.40.850.10">
    <property type="entry name" value="Kinesin motor domain"/>
    <property type="match status" value="1"/>
</dbReference>
<evidence type="ECO:0000256" key="12">
    <source>
        <dbReference type="PROSITE-ProRule" id="PRU00782"/>
    </source>
</evidence>
<dbReference type="InterPro" id="IPR002928">
    <property type="entry name" value="Myosin_tail"/>
</dbReference>
<organism evidence="17 18">
    <name type="scientific">Mesocricetus auratus</name>
    <name type="common">Golden hamster</name>
    <dbReference type="NCBI Taxonomy" id="10036"/>
    <lineage>
        <taxon>Eukaryota</taxon>
        <taxon>Metazoa</taxon>
        <taxon>Chordata</taxon>
        <taxon>Craniata</taxon>
        <taxon>Vertebrata</taxon>
        <taxon>Euteleostomi</taxon>
        <taxon>Mammalia</taxon>
        <taxon>Eutheria</taxon>
        <taxon>Euarchontoglires</taxon>
        <taxon>Glires</taxon>
        <taxon>Rodentia</taxon>
        <taxon>Myomorpha</taxon>
        <taxon>Muroidea</taxon>
        <taxon>Cricetidae</taxon>
        <taxon>Cricetinae</taxon>
        <taxon>Mesocricetus</taxon>
    </lineage>
</organism>
<keyword evidence="7 12" id="KW-0518">Myosin</keyword>
<evidence type="ECO:0000256" key="4">
    <source>
        <dbReference type="ARBA" id="ARBA00022840"/>
    </source>
</evidence>
<keyword evidence="8 12" id="KW-0505">Motor protein</keyword>
<keyword evidence="9" id="KW-0514">Muscle protein</keyword>
<dbReference type="GO" id="GO:0005829">
    <property type="term" value="C:cytosol"/>
    <property type="evidence" value="ECO:0007669"/>
    <property type="project" value="Ensembl"/>
</dbReference>
<dbReference type="GO" id="GO:0005524">
    <property type="term" value="F:ATP binding"/>
    <property type="evidence" value="ECO:0007669"/>
    <property type="project" value="UniProtKB-UniRule"/>
</dbReference>
<comment type="subunit">
    <text evidence="11">Muscle myosin is a hexameric protein that consists of 2 heavy chain subunits (MHC), 2 alkali light chain subunits (MLC) and 2 regulatory light chain subunits (MLC-2).</text>
</comment>
<gene>
    <name evidence="18" type="primary">Myh15</name>
</gene>
<dbReference type="PRINTS" id="PR00193">
    <property type="entry name" value="MYOSINHEAVY"/>
</dbReference>
<dbReference type="InterPro" id="IPR027417">
    <property type="entry name" value="P-loop_NTPase"/>
</dbReference>
<dbReference type="Proteomes" id="UP000886700">
    <property type="component" value="Unplaced"/>
</dbReference>
<sequence length="1925" mass="221347">MDLSEFGDAAAFLRRNTDDPLLQPPAFDGKNKCWVHDGKNAYIEAEVKGSISDGKVIVETRDGERLIIKEDKIQQMNPAEFEMVEDLSMLLHLNEPSMLHTLRRRYDNWMIYTYSGLFCVAINPYKWLPVYEKEVMAAYQKKRRSEAPPHIFAVANSALQDMLRSGENQSILFTGESGAGKTFNTKLTIQYFATMAAISEPKKKLGISEDQVAQMNPVLEAFGNAKTLRNDNSSRFVKLIRMHFDARGTLSSADIQIYFLEKSRVVYQQPGERNYHIFYQILSGKQEFQDMLLVSTNPSDFHICSCGVVAMESVDDAEEFLATEKAIDILGFLPDEKFGCYKIIGAIMHIGNLKFRQNHREKQLEADGTENADKAASLMGINSSELVKGLIYPRIKVGNEYVTRSQNIQQVTYAVGALSKSIYERMFKWLVARMNQVLDTKLSSHFFIALLDITGFEILDYNSLEQLCINLTNEKLQQFFNQHMFILEQEEYRKEGLEWISIDYGLDLQACIDLIEKPMGILSILEEECMFSKATDKTFETKLFGNHFGKSPYFQKPASSEKNYEVHFELAHYAGVVPYNISGWLGKNKDILNETVVALLQKSSNKVLASLFTRDFISGSATQFGEKTRRKGTSFQLISSLHKENINKLMTDLKSTAPHFVRCINPNMNKMPGVLDPFLVLQQLRCNGVLEGIRVCSEGFPVRMLYDDFKQRYCILNPRIFSKSEFVSSRKATEEILGFLEIDHSQYQCGVTKVFLKANIMDQLEERRDEKISKVFTLFQARARGKLIRITFQKILEERDALVLIQENIRAFMAVKNWSWMRLFFKIKPLVKSVGVGKEIAGLKKECAQLQKALESSESQREELTTKQVSLVQEKHDLLLKLQAEQETLANAEEHCESLIKSRMELEARVKELSGRVEEEEEINSELTARGRKLEDECSELKKEIYDLETILAKSEKEKCAAEHKVRILTEEVHSLNEEVSKLTRAVKAAQEAQQQTQEHLHMEEEKLSNMSKASLKLGQQVDALEGALELERKARMKCEREKLKLEGELKMTQEGTENLESSRWQLVEQLRKKEFEMGQMNSKVESEKSLVSQLQTMVKELQAHILNLKEELENERTTRAKVERERADLTQDLEDLKERLEEAGGTSLAQLEIAKQQEARFQKLQHDMEETTRHFEATSASLKKRHAQNLAELEGQVEHLQQARKVLEQEKSDLQLQVNDLLIRVDQMARTKANAEKLCSGYERRLNEANTKLEEVTRLANDLTAQKTKLQSESGESLKRLEEKETLISQLSREKSNLTRQVEELKGQLEEETRCQSALAHALQSAKHDYDLLREQYEEEQEIKTGLHRALSKGNKETVQWRMKYEHDAIQRTEDLEEAKKKLAIRLQEAAEAMEVANARNASLERARHRLQLELGDALSDLDKARSVAAALEQKQQHSEKALAAWKEKQEEAQALLQASQKEARALSTEVLMLRHSCEESTEAQETLRRQNQDLQEQICNLTNQVREGIKNFAEVKKAKKLIEQEKTEAQATLEETEEALERNESKILHFQLELSEAKAELERKLLEKEEETEKLREKHQQALGSLQSSLDSEASSRIEATRLRKKMEGDLKEVEIQLCAANRQVSQTARSLGQLQSQMKDLQQQLDDSMYQNKDLKEQVAAAEQRNTLLQSELEEMRSLQEQTERGRKLAEKELLEVTERINLFHTQNTGLLSQKKKLEADVAQMQKEAEELLQGCQNAEEKAKKAAAEAVNTLEELKKEQDTNAHLEKMRKNMEQTIKDLQKRLDEAEHTTVMGSKKQIQKLESRVRDLEAELEGELRRSAEAQREARKLERGIKELTYQAEEDKKNLSRMQVLSDKLQLRVQSYKQQVEAAEAQANQYLSKIRKQQHELNEVKERAEVAESQVNKLKAKVKELEKKVREE</sequence>
<dbReference type="GO" id="GO:0015031">
    <property type="term" value="P:protein transport"/>
    <property type="evidence" value="ECO:0007669"/>
    <property type="project" value="UniProtKB-KW"/>
</dbReference>
<dbReference type="GeneID" id="101824177"/>
<feature type="coiled-coil region" evidence="13">
    <location>
        <begin position="1627"/>
        <end position="1921"/>
    </location>
</feature>
<reference evidence="18" key="1">
    <citation type="submission" date="2025-08" db="UniProtKB">
        <authorList>
            <consortium name="RefSeq"/>
        </authorList>
    </citation>
    <scope>IDENTIFICATION</scope>
    <source>
        <tissue evidence="18">Liver</tissue>
    </source>
</reference>
<dbReference type="SUPFAM" id="SSF52540">
    <property type="entry name" value="P-loop containing nucleoside triphosphate hydrolases"/>
    <property type="match status" value="1"/>
</dbReference>
<evidence type="ECO:0000256" key="14">
    <source>
        <dbReference type="SAM" id="MobiDB-lite"/>
    </source>
</evidence>
<dbReference type="Gene3D" id="1.20.5.340">
    <property type="match status" value="4"/>
</dbReference>
<evidence type="ECO:0000256" key="9">
    <source>
        <dbReference type="ARBA" id="ARBA00023179"/>
    </source>
</evidence>
<dbReference type="STRING" id="10036.ENSMAUP00000002508"/>
<dbReference type="PROSITE" id="PS51844">
    <property type="entry name" value="SH3_LIKE"/>
    <property type="match status" value="1"/>
</dbReference>
<dbReference type="Gene3D" id="2.30.30.360">
    <property type="entry name" value="Myosin S1 fragment, N-terminal"/>
    <property type="match status" value="1"/>
</dbReference>
<dbReference type="Gene3D" id="1.20.5.4820">
    <property type="match status" value="1"/>
</dbReference>
<evidence type="ECO:0000256" key="1">
    <source>
        <dbReference type="ARBA" id="ARBA00008314"/>
    </source>
</evidence>
<evidence type="ECO:0000256" key="11">
    <source>
        <dbReference type="ARBA" id="ARBA00038612"/>
    </source>
</evidence>
<keyword evidence="2" id="KW-0787">Thick filament</keyword>
<evidence type="ECO:0000313" key="17">
    <source>
        <dbReference type="Proteomes" id="UP000886700"/>
    </source>
</evidence>
<dbReference type="PROSITE" id="PS50096">
    <property type="entry name" value="IQ"/>
    <property type="match status" value="1"/>
</dbReference>
<dbReference type="FunFam" id="1.20.120.720:FF:000001">
    <property type="entry name" value="Myosin heavy chain, muscle"/>
    <property type="match status" value="1"/>
</dbReference>
<dbReference type="eggNOG" id="KOG0161">
    <property type="taxonomic scope" value="Eukaryota"/>
</dbReference>
<dbReference type="RefSeq" id="XP_005074837.1">
    <property type="nucleotide sequence ID" value="XM_005074780.4"/>
</dbReference>
<keyword evidence="6 13" id="KW-0175">Coiled coil</keyword>
<dbReference type="Gene3D" id="1.20.58.530">
    <property type="match status" value="1"/>
</dbReference>
<dbReference type="GO" id="GO:0016459">
    <property type="term" value="C:myosin complex"/>
    <property type="evidence" value="ECO:0007669"/>
    <property type="project" value="UniProtKB-KW"/>
</dbReference>
<dbReference type="Gene3D" id="1.10.10.820">
    <property type="match status" value="1"/>
</dbReference>
<dbReference type="InterPro" id="IPR008989">
    <property type="entry name" value="Myosin_S1_N"/>
</dbReference>
<evidence type="ECO:0000256" key="2">
    <source>
        <dbReference type="ARBA" id="ARBA00022433"/>
    </source>
</evidence>
<dbReference type="GO" id="GO:0051015">
    <property type="term" value="F:actin filament binding"/>
    <property type="evidence" value="ECO:0007669"/>
    <property type="project" value="InterPro"/>
</dbReference>
<dbReference type="GO" id="GO:0005516">
    <property type="term" value="F:calmodulin binding"/>
    <property type="evidence" value="ECO:0007669"/>
    <property type="project" value="UniProtKB-KW"/>
</dbReference>
<evidence type="ECO:0000259" key="15">
    <source>
        <dbReference type="PROSITE" id="PS51456"/>
    </source>
</evidence>
<keyword evidence="17" id="KW-1185">Reference proteome</keyword>
<evidence type="ECO:0000256" key="5">
    <source>
        <dbReference type="ARBA" id="ARBA00022860"/>
    </source>
</evidence>
<dbReference type="FunFam" id="1.20.5.370:FF:000001">
    <property type="entry name" value="Myosin heavy chain"/>
    <property type="match status" value="1"/>
</dbReference>
<dbReference type="GO" id="GO:0016020">
    <property type="term" value="C:membrane"/>
    <property type="evidence" value="ECO:0007669"/>
    <property type="project" value="TreeGrafter"/>
</dbReference>
<dbReference type="Pfam" id="PF02736">
    <property type="entry name" value="Myosin_N"/>
    <property type="match status" value="1"/>
</dbReference>
<evidence type="ECO:0000256" key="10">
    <source>
        <dbReference type="ARBA" id="ARBA00023203"/>
    </source>
</evidence>
<dbReference type="SUPFAM" id="SSF90257">
    <property type="entry name" value="Myosin rod fragments"/>
    <property type="match status" value="5"/>
</dbReference>
<dbReference type="InterPro" id="IPR036961">
    <property type="entry name" value="Kinesin_motor_dom_sf"/>
</dbReference>
<dbReference type="FunFam" id="1.20.58.530:FF:000001">
    <property type="entry name" value="Myosin heavy chain"/>
    <property type="match status" value="1"/>
</dbReference>
<dbReference type="Pfam" id="PF01576">
    <property type="entry name" value="Myosin_tail_1"/>
    <property type="match status" value="1"/>
</dbReference>
<dbReference type="KEGG" id="maua:101824177"/>
<proteinExistence type="inferred from homology"/>
<evidence type="ECO:0000256" key="13">
    <source>
        <dbReference type="SAM" id="Coils"/>
    </source>
</evidence>
<dbReference type="GO" id="GO:0032982">
    <property type="term" value="C:myosin filament"/>
    <property type="evidence" value="ECO:0007669"/>
    <property type="project" value="UniProtKB-KW"/>
</dbReference>
<dbReference type="FunFam" id="1.20.5.340:FF:000019">
    <property type="entry name" value="Myosin heavy chain, isoform G"/>
    <property type="match status" value="1"/>
</dbReference>
<dbReference type="OrthoDB" id="10258119at2759"/>
<keyword evidence="3 12" id="KW-0547">Nucleotide-binding</keyword>
<dbReference type="CTD" id="22989"/>
<dbReference type="InterPro" id="IPR014751">
    <property type="entry name" value="XRCC4-like_C"/>
</dbReference>